<evidence type="ECO:0000313" key="5">
    <source>
        <dbReference type="EMBL" id="NJP33771.1"/>
    </source>
</evidence>
<protein>
    <recommendedName>
        <fullName evidence="2">Anti-sigma factor antagonist</fullName>
    </recommendedName>
</protein>
<organism evidence="5 6">
    <name type="scientific">Micromonospora thermarum</name>
    <dbReference type="NCBI Taxonomy" id="2720024"/>
    <lineage>
        <taxon>Bacteria</taxon>
        <taxon>Bacillati</taxon>
        <taxon>Actinomycetota</taxon>
        <taxon>Actinomycetes</taxon>
        <taxon>Micromonosporales</taxon>
        <taxon>Micromonosporaceae</taxon>
        <taxon>Micromonospora</taxon>
    </lineage>
</organism>
<dbReference type="PANTHER" id="PTHR33495:SF2">
    <property type="entry name" value="ANTI-SIGMA FACTOR ANTAGONIST TM_1081-RELATED"/>
    <property type="match status" value="1"/>
</dbReference>
<feature type="region of interest" description="Disordered" evidence="3">
    <location>
        <begin position="1"/>
        <end position="20"/>
    </location>
</feature>
<dbReference type="InterPro" id="IPR036513">
    <property type="entry name" value="STAS_dom_sf"/>
</dbReference>
<dbReference type="CDD" id="cd07043">
    <property type="entry name" value="STAS_anti-anti-sigma_factors"/>
    <property type="match status" value="1"/>
</dbReference>
<evidence type="ECO:0000256" key="1">
    <source>
        <dbReference type="ARBA" id="ARBA00009013"/>
    </source>
</evidence>
<evidence type="ECO:0000256" key="2">
    <source>
        <dbReference type="RuleBase" id="RU003749"/>
    </source>
</evidence>
<dbReference type="Gene3D" id="3.30.750.24">
    <property type="entry name" value="STAS domain"/>
    <property type="match status" value="1"/>
</dbReference>
<comment type="similarity">
    <text evidence="1 2">Belongs to the anti-sigma-factor antagonist family.</text>
</comment>
<dbReference type="InterPro" id="IPR002645">
    <property type="entry name" value="STAS_dom"/>
</dbReference>
<dbReference type="NCBIfam" id="TIGR00377">
    <property type="entry name" value="ant_ant_sig"/>
    <property type="match status" value="1"/>
</dbReference>
<proteinExistence type="inferred from homology"/>
<sequence length="119" mass="12534">MERSTGAGSGEDPGRVTLRPAGELDISTVGTLEAALTDALARPSLREIVVDLAEVRFLDSSGVRVLVLAATAARERDAVLRVTDPQPVVARVLQITAVGPLLGLADPLRADGPTWRRLT</sequence>
<gene>
    <name evidence="5" type="ORF">HCJ94_17730</name>
</gene>
<evidence type="ECO:0000313" key="6">
    <source>
        <dbReference type="Proteomes" id="UP000783871"/>
    </source>
</evidence>
<dbReference type="RefSeq" id="WP_168002140.1">
    <property type="nucleotide sequence ID" value="NZ_JAATEO010000018.1"/>
</dbReference>
<reference evidence="5 6" key="1">
    <citation type="submission" date="2020-03" db="EMBL/GenBank/DDBJ databases">
        <title>WGS of actinomycetes isolated from Thailand.</title>
        <authorList>
            <person name="Thawai C."/>
        </authorList>
    </citation>
    <scope>NUCLEOTIDE SEQUENCE [LARGE SCALE GENOMIC DNA]</scope>
    <source>
        <strain evidence="5 6">HSS6-12</strain>
    </source>
</reference>
<accession>A0ABX0ZCE8</accession>
<dbReference type="SUPFAM" id="SSF52091">
    <property type="entry name" value="SpoIIaa-like"/>
    <property type="match status" value="1"/>
</dbReference>
<dbReference type="InterPro" id="IPR003658">
    <property type="entry name" value="Anti-sigma_ant"/>
</dbReference>
<comment type="caution">
    <text evidence="5">The sequence shown here is derived from an EMBL/GenBank/DDBJ whole genome shotgun (WGS) entry which is preliminary data.</text>
</comment>
<keyword evidence="6" id="KW-1185">Reference proteome</keyword>
<name>A0ABX0ZCE8_9ACTN</name>
<feature type="domain" description="STAS" evidence="4">
    <location>
        <begin position="13"/>
        <end position="98"/>
    </location>
</feature>
<dbReference type="EMBL" id="JAATEO010000018">
    <property type="protein sequence ID" value="NJP33771.1"/>
    <property type="molecule type" value="Genomic_DNA"/>
</dbReference>
<evidence type="ECO:0000259" key="4">
    <source>
        <dbReference type="PROSITE" id="PS50801"/>
    </source>
</evidence>
<dbReference type="PANTHER" id="PTHR33495">
    <property type="entry name" value="ANTI-SIGMA FACTOR ANTAGONIST TM_1081-RELATED-RELATED"/>
    <property type="match status" value="1"/>
</dbReference>
<dbReference type="Pfam" id="PF01740">
    <property type="entry name" value="STAS"/>
    <property type="match status" value="1"/>
</dbReference>
<dbReference type="PROSITE" id="PS50801">
    <property type="entry name" value="STAS"/>
    <property type="match status" value="1"/>
</dbReference>
<evidence type="ECO:0000256" key="3">
    <source>
        <dbReference type="SAM" id="MobiDB-lite"/>
    </source>
</evidence>
<dbReference type="Proteomes" id="UP000783871">
    <property type="component" value="Unassembled WGS sequence"/>
</dbReference>